<organism evidence="3 4">
    <name type="scientific">Teichococcus coralli</name>
    <dbReference type="NCBI Taxonomy" id="2545983"/>
    <lineage>
        <taxon>Bacteria</taxon>
        <taxon>Pseudomonadati</taxon>
        <taxon>Pseudomonadota</taxon>
        <taxon>Alphaproteobacteria</taxon>
        <taxon>Acetobacterales</taxon>
        <taxon>Roseomonadaceae</taxon>
        <taxon>Roseomonas</taxon>
    </lineage>
</organism>
<dbReference type="AlphaFoldDB" id="A0A845B7H5"/>
<accession>A0A845B7H5</accession>
<keyword evidence="4" id="KW-1185">Reference proteome</keyword>
<evidence type="ECO:0000313" key="4">
    <source>
        <dbReference type="Proteomes" id="UP000460715"/>
    </source>
</evidence>
<name>A0A845B7H5_9PROT</name>
<evidence type="ECO:0000259" key="2">
    <source>
        <dbReference type="Pfam" id="PF05239"/>
    </source>
</evidence>
<dbReference type="EMBL" id="SNVJ01000003">
    <property type="protein sequence ID" value="MXP62655.1"/>
    <property type="molecule type" value="Genomic_DNA"/>
</dbReference>
<evidence type="ECO:0000313" key="3">
    <source>
        <dbReference type="EMBL" id="MXP62655.1"/>
    </source>
</evidence>
<dbReference type="InterPro" id="IPR011033">
    <property type="entry name" value="PRC_barrel-like_sf"/>
</dbReference>
<dbReference type="Pfam" id="PF05239">
    <property type="entry name" value="PRC"/>
    <property type="match status" value="1"/>
</dbReference>
<feature type="compositionally biased region" description="Low complexity" evidence="1">
    <location>
        <begin position="55"/>
        <end position="71"/>
    </location>
</feature>
<protein>
    <submittedName>
        <fullName evidence="3">PRC-barrel domain containing protein</fullName>
    </submittedName>
</protein>
<feature type="region of interest" description="Disordered" evidence="1">
    <location>
        <begin position="138"/>
        <end position="160"/>
    </location>
</feature>
<proteinExistence type="predicted"/>
<evidence type="ECO:0000256" key="1">
    <source>
        <dbReference type="SAM" id="MobiDB-lite"/>
    </source>
</evidence>
<sequence>MGGESTDGGRAMKPLLTSTALAAVVLLAPQLGMAQSSQPPPRVQQGGTAQGGAAAGHASGMQGSSGSSVAQPGDTQSMEELRLAAQRLREAMQAMAQQPAGDRRDQAMAQARDALLETQAAMIRLPADLRKTDAWREAQQRAGQAQASLNARQPDQQQAQQAVDQLTVSLQGFDAGPVTDARYASALLDKNLVGSNNNDVAKVEDLVMDGNWRVRGAVIEWGGFLGLGERRAVVPISRISMPAGDDGRARLSMTREELERLPAYQSHKPG</sequence>
<feature type="compositionally biased region" description="Low complexity" evidence="1">
    <location>
        <begin position="140"/>
        <end position="160"/>
    </location>
</feature>
<dbReference type="Proteomes" id="UP000460715">
    <property type="component" value="Unassembled WGS sequence"/>
</dbReference>
<dbReference type="Gene3D" id="2.30.30.240">
    <property type="entry name" value="PRC-barrel domain"/>
    <property type="match status" value="1"/>
</dbReference>
<dbReference type="SUPFAM" id="SSF50346">
    <property type="entry name" value="PRC-barrel domain"/>
    <property type="match status" value="1"/>
</dbReference>
<feature type="domain" description="PRC-barrel" evidence="2">
    <location>
        <begin position="181"/>
        <end position="237"/>
    </location>
</feature>
<gene>
    <name evidence="3" type="ORF">E0493_04715</name>
</gene>
<comment type="caution">
    <text evidence="3">The sequence shown here is derived from an EMBL/GenBank/DDBJ whole genome shotgun (WGS) entry which is preliminary data.</text>
</comment>
<feature type="region of interest" description="Disordered" evidence="1">
    <location>
        <begin position="33"/>
        <end position="76"/>
    </location>
</feature>
<dbReference type="InterPro" id="IPR027275">
    <property type="entry name" value="PRC-brl_dom"/>
</dbReference>
<reference evidence="3 4" key="1">
    <citation type="submission" date="2019-03" db="EMBL/GenBank/DDBJ databases">
        <title>Roseomonas sp. a novel Roseomonas species isolated from Sea whip Gorgonian.</title>
        <authorList>
            <person name="Li F."/>
            <person name="Pan X."/>
            <person name="Huang S."/>
            <person name="Li Z."/>
            <person name="Meng B."/>
        </authorList>
    </citation>
    <scope>NUCLEOTIDE SEQUENCE [LARGE SCALE GENOMIC DNA]</scope>
    <source>
        <strain evidence="3 4">M0104</strain>
    </source>
</reference>